<dbReference type="OrthoDB" id="102467at2759"/>
<comment type="caution">
    <text evidence="2">The sequence shown here is derived from an EMBL/GenBank/DDBJ whole genome shotgun (WGS) entry which is preliminary data.</text>
</comment>
<keyword evidence="3" id="KW-1185">Reference proteome</keyword>
<feature type="coiled-coil region" evidence="1">
    <location>
        <begin position="43"/>
        <end position="110"/>
    </location>
</feature>
<proteinExistence type="predicted"/>
<dbReference type="Proteomes" id="UP000237271">
    <property type="component" value="Unassembled WGS sequence"/>
</dbReference>
<keyword evidence="1" id="KW-0175">Coiled coil</keyword>
<evidence type="ECO:0008006" key="4">
    <source>
        <dbReference type="Google" id="ProtNLM"/>
    </source>
</evidence>
<dbReference type="AlphaFoldDB" id="A0A2P4XE50"/>
<evidence type="ECO:0000313" key="2">
    <source>
        <dbReference type="EMBL" id="POM63815.1"/>
    </source>
</evidence>
<protein>
    <recommendedName>
        <fullName evidence="4">M96 mating-specific protein family</fullName>
    </recommendedName>
</protein>
<dbReference type="EMBL" id="NCKW01011294">
    <property type="protein sequence ID" value="POM63815.1"/>
    <property type="molecule type" value="Genomic_DNA"/>
</dbReference>
<sequence length="398" mass="45584">MPPNSAIFSDHDNIAYSNLHQLAGVEDATPVATKQVHSTPRKRISAKQKIDTLKAEVDDLTTQLQELSSLLPHQEEIGKSTHYQLWEKIAKRQREQRQMSEEENAKLREMMEIQVLEARNLKRILKRRSKIEVKPSALANIEDHNSGFHHYEHEFEQLLRDVNDLSSRVESIFLEIGIDKIPCPGQKRRSVKGAINGVRLEMADRRVLPLNRSTVEKALWDALRQVELQDLRCVNGLATDLQSHSEFSNRSTTSTNTTMIRYFAAYSGDTTYIGGIRVRKIVRKCIRDNRSVFIYRMIIEPQLLNLKSSAGIHAVATLMMEVRHDGDVVSDDSRTLVQSYFYVTRHDQGLPTGQRFRLPDSMDIGLVIWDEILSRIYRGIETSSQIDAREGSFPNTMS</sequence>
<accession>A0A2P4XE50</accession>
<organism evidence="2 3">
    <name type="scientific">Phytophthora palmivora</name>
    <dbReference type="NCBI Taxonomy" id="4796"/>
    <lineage>
        <taxon>Eukaryota</taxon>
        <taxon>Sar</taxon>
        <taxon>Stramenopiles</taxon>
        <taxon>Oomycota</taxon>
        <taxon>Peronosporomycetes</taxon>
        <taxon>Peronosporales</taxon>
        <taxon>Peronosporaceae</taxon>
        <taxon>Phytophthora</taxon>
    </lineage>
</organism>
<reference evidence="2 3" key="1">
    <citation type="journal article" date="2017" name="Genome Biol. Evol.">
        <title>Phytophthora megakarya and P. palmivora, closely related causal agents of cacao black pod rot, underwent increases in genome sizes and gene numbers by different mechanisms.</title>
        <authorList>
            <person name="Ali S.S."/>
            <person name="Shao J."/>
            <person name="Lary D.J."/>
            <person name="Kronmiller B."/>
            <person name="Shen D."/>
            <person name="Strem M.D."/>
            <person name="Amoako-Attah I."/>
            <person name="Akrofi A.Y."/>
            <person name="Begoude B.A."/>
            <person name="Ten Hoopen G.M."/>
            <person name="Coulibaly K."/>
            <person name="Kebe B.I."/>
            <person name="Melnick R.L."/>
            <person name="Guiltinan M.J."/>
            <person name="Tyler B.M."/>
            <person name="Meinhardt L.W."/>
            <person name="Bailey B.A."/>
        </authorList>
    </citation>
    <scope>NUCLEOTIDE SEQUENCE [LARGE SCALE GENOMIC DNA]</scope>
    <source>
        <strain evidence="3">sbr112.9</strain>
    </source>
</reference>
<gene>
    <name evidence="2" type="ORF">PHPALM_20737</name>
</gene>
<evidence type="ECO:0000313" key="3">
    <source>
        <dbReference type="Proteomes" id="UP000237271"/>
    </source>
</evidence>
<evidence type="ECO:0000256" key="1">
    <source>
        <dbReference type="SAM" id="Coils"/>
    </source>
</evidence>
<name>A0A2P4XE50_9STRA</name>